<evidence type="ECO:0000313" key="8">
    <source>
        <dbReference type="Proteomes" id="UP000190206"/>
    </source>
</evidence>
<comment type="subcellular location">
    <subcellularLocation>
        <location evidence="1">Membrane</location>
        <topology evidence="1">Multi-pass membrane protein</topology>
    </subcellularLocation>
</comment>
<reference evidence="6 8" key="2">
    <citation type="submission" date="2016-12" db="EMBL/GenBank/DDBJ databases">
        <title>Clostridium tepidum sp. nov., a close relative of Clostridium sporogenes and Clostridium botulinum Group I.</title>
        <authorList>
            <person name="Dobritsa A.P."/>
            <person name="Kutumbaka K."/>
            <person name="Werner K."/>
            <person name="Samadpour M."/>
        </authorList>
    </citation>
    <scope>NUCLEOTIDE SEQUENCE [LARGE SCALE GENOMIC DNA]</scope>
    <source>
        <strain evidence="6 8">PE</strain>
    </source>
</reference>
<evidence type="ECO:0000313" key="7">
    <source>
        <dbReference type="EMBL" id="OOO69620.1"/>
    </source>
</evidence>
<keyword evidence="8" id="KW-1185">Reference proteome</keyword>
<evidence type="ECO:0000256" key="1">
    <source>
        <dbReference type="ARBA" id="ARBA00004141"/>
    </source>
</evidence>
<evidence type="ECO:0000313" key="9">
    <source>
        <dbReference type="Proteomes" id="UP000190256"/>
    </source>
</evidence>
<evidence type="ECO:0000256" key="5">
    <source>
        <dbReference type="SAM" id="Phobius"/>
    </source>
</evidence>
<evidence type="ECO:0000313" key="6">
    <source>
        <dbReference type="EMBL" id="OOO63046.1"/>
    </source>
</evidence>
<gene>
    <name evidence="6" type="ORF">BS637_04350</name>
    <name evidence="7" type="ORF">BS638_02155</name>
</gene>
<feature type="transmembrane region" description="Helical" evidence="5">
    <location>
        <begin position="34"/>
        <end position="52"/>
    </location>
</feature>
<reference evidence="7 9" key="1">
    <citation type="submission" date="2016-12" db="EMBL/GenBank/DDBJ databases">
        <title>Clostridium tepidum sp. nov., a close relative of Clostridium sporogenes and Clostridium botulinum Group I.</title>
        <authorList>
            <person name="Dobritsa A.P."/>
            <person name="Kutumbaka K.K."/>
            <person name="Werner K."/>
            <person name="Wiedmann M."/>
            <person name="Asmus A."/>
            <person name="Samadpour M."/>
        </authorList>
    </citation>
    <scope>NUCLEOTIDE SEQUENCE [LARGE SCALE GENOMIC DNA]</scope>
    <source>
        <strain evidence="7 9">IEH 97212</strain>
    </source>
</reference>
<dbReference type="Proteomes" id="UP000190256">
    <property type="component" value="Unassembled WGS sequence"/>
</dbReference>
<dbReference type="RefSeq" id="WP_078023550.1">
    <property type="nucleotide sequence ID" value="NZ_JADPGM010000002.1"/>
</dbReference>
<dbReference type="OrthoDB" id="9811701at2"/>
<comment type="caution">
    <text evidence="7">The sequence shown here is derived from an EMBL/GenBank/DDBJ whole genome shotgun (WGS) entry which is preliminary data.</text>
</comment>
<evidence type="ECO:0000256" key="3">
    <source>
        <dbReference type="ARBA" id="ARBA00022989"/>
    </source>
</evidence>
<evidence type="ECO:0000256" key="2">
    <source>
        <dbReference type="ARBA" id="ARBA00022692"/>
    </source>
</evidence>
<keyword evidence="3 5" id="KW-1133">Transmembrane helix</keyword>
<keyword evidence="2 5" id="KW-0812">Transmembrane</keyword>
<evidence type="ECO:0008006" key="10">
    <source>
        <dbReference type="Google" id="ProtNLM"/>
    </source>
</evidence>
<dbReference type="STRING" id="1962263.BS637_04350"/>
<name>A0A1S9IH53_9CLOT</name>
<organism evidence="7 9">
    <name type="scientific">Clostridium tepidum</name>
    <dbReference type="NCBI Taxonomy" id="1962263"/>
    <lineage>
        <taxon>Bacteria</taxon>
        <taxon>Bacillati</taxon>
        <taxon>Bacillota</taxon>
        <taxon>Clostridia</taxon>
        <taxon>Eubacteriales</taxon>
        <taxon>Clostridiaceae</taxon>
        <taxon>Clostridium</taxon>
    </lineage>
</organism>
<feature type="transmembrane region" description="Helical" evidence="5">
    <location>
        <begin position="64"/>
        <end position="82"/>
    </location>
</feature>
<dbReference type="AlphaFoldDB" id="A0A1S9IH53"/>
<dbReference type="Proteomes" id="UP000190206">
    <property type="component" value="Unassembled WGS sequence"/>
</dbReference>
<proteinExistence type="predicted"/>
<protein>
    <recommendedName>
        <fullName evidence="10">LrgB family protein</fullName>
    </recommendedName>
</protein>
<keyword evidence="4 5" id="KW-0472">Membrane</keyword>
<evidence type="ECO:0000256" key="4">
    <source>
        <dbReference type="ARBA" id="ARBA00023136"/>
    </source>
</evidence>
<dbReference type="EMBL" id="MRAD01000003">
    <property type="protein sequence ID" value="OOO63046.1"/>
    <property type="molecule type" value="Genomic_DNA"/>
</dbReference>
<dbReference type="InterPro" id="IPR007300">
    <property type="entry name" value="CidB/LrgB"/>
</dbReference>
<feature type="transmembrane region" description="Helical" evidence="5">
    <location>
        <begin position="210"/>
        <end position="230"/>
    </location>
</feature>
<feature type="transmembrane region" description="Helical" evidence="5">
    <location>
        <begin position="150"/>
        <end position="170"/>
    </location>
</feature>
<sequence>MIQDLLNSPVFGILLSIICFEIGLYIYRKTKIALFNPLLICITLIVFILIFFNIKLDNFNKGGNFISFFLGPATVVLAVPLYKKINVIKKYAIPILLGVTVGSITAMISIFYISREFGLTSKMSYSLMPKSITTPIGIEVSKVLGGIPSITVSAIIITGIMGAVISPIVCKIFKIKNNIAIGISIGTSSHAIGTTKAIEIGETEGAMSSLAIGIAGLVTSFLAPIIVKFLH</sequence>
<feature type="transmembrane region" description="Helical" evidence="5">
    <location>
        <begin position="6"/>
        <end position="27"/>
    </location>
</feature>
<dbReference type="EMBL" id="MRAE01000003">
    <property type="protein sequence ID" value="OOO69620.1"/>
    <property type="molecule type" value="Genomic_DNA"/>
</dbReference>
<dbReference type="PANTHER" id="PTHR30249:SF0">
    <property type="entry name" value="PLASTIDAL GLYCOLATE_GLYCERATE TRANSLOCATOR 1, CHLOROPLASTIC"/>
    <property type="match status" value="1"/>
</dbReference>
<dbReference type="Pfam" id="PF04172">
    <property type="entry name" value="LrgB"/>
    <property type="match status" value="1"/>
</dbReference>
<accession>A0A1S9IH53</accession>
<dbReference type="GO" id="GO:0016020">
    <property type="term" value="C:membrane"/>
    <property type="evidence" value="ECO:0007669"/>
    <property type="project" value="UniProtKB-SubCell"/>
</dbReference>
<dbReference type="PANTHER" id="PTHR30249">
    <property type="entry name" value="PUTATIVE SEROTONIN TRANSPORTER"/>
    <property type="match status" value="1"/>
</dbReference>
<feature type="transmembrane region" description="Helical" evidence="5">
    <location>
        <begin position="91"/>
        <end position="113"/>
    </location>
</feature>